<dbReference type="AlphaFoldDB" id="A0A9J7JIT7"/>
<reference evidence="2" key="1">
    <citation type="journal article" date="2018" name="Biotechnol. Bioeng.">
        <title>A reference genome of the Chinese hamster based on a hybrid assembly strategy.</title>
        <authorList>
            <person name="Rupp O."/>
            <person name="MacDonald M.L."/>
            <person name="Li S."/>
            <person name="Dhiman H."/>
            <person name="Polson S."/>
            <person name="Griep S."/>
            <person name="Heffner K."/>
            <person name="Hernandez I."/>
            <person name="Brinkrolf K."/>
            <person name="Jadhav V."/>
            <person name="Samoudi M."/>
            <person name="Hao H."/>
            <person name="Kingham B."/>
            <person name="Goesmann A."/>
            <person name="Betenbaugh M.J."/>
            <person name="Lewis N.E."/>
            <person name="Borth N."/>
            <person name="Lee K.H."/>
        </authorList>
    </citation>
    <scope>NUCLEOTIDE SEQUENCE [LARGE SCALE GENOMIC DNA]</scope>
    <source>
        <strain evidence="2">17A/GY</strain>
    </source>
</reference>
<dbReference type="GeneID" id="103160266"/>
<feature type="compositionally biased region" description="Low complexity" evidence="1">
    <location>
        <begin position="1"/>
        <end position="19"/>
    </location>
</feature>
<protein>
    <submittedName>
        <fullName evidence="3">Translation initiation factor IF-2-like</fullName>
    </submittedName>
</protein>
<evidence type="ECO:0000313" key="2">
    <source>
        <dbReference type="Proteomes" id="UP001108280"/>
    </source>
</evidence>
<feature type="compositionally biased region" description="Basic residues" evidence="1">
    <location>
        <begin position="62"/>
        <end position="86"/>
    </location>
</feature>
<keyword evidence="2" id="KW-1185">Reference proteome</keyword>
<name>A0A9J7JIT7_CRIGR</name>
<feature type="region of interest" description="Disordered" evidence="1">
    <location>
        <begin position="208"/>
        <end position="286"/>
    </location>
</feature>
<evidence type="ECO:0000256" key="1">
    <source>
        <dbReference type="SAM" id="MobiDB-lite"/>
    </source>
</evidence>
<feature type="region of interest" description="Disordered" evidence="1">
    <location>
        <begin position="1"/>
        <end position="129"/>
    </location>
</feature>
<dbReference type="RefSeq" id="XP_027265402.1">
    <property type="nucleotide sequence ID" value="XM_027409601.2"/>
</dbReference>
<gene>
    <name evidence="3" type="primary">LOC103160266</name>
</gene>
<organism evidence="2 3">
    <name type="scientific">Cricetulus griseus</name>
    <name type="common">Chinese hamster</name>
    <name type="synonym">Cricetulus barabensis griseus</name>
    <dbReference type="NCBI Taxonomy" id="10029"/>
    <lineage>
        <taxon>Eukaryota</taxon>
        <taxon>Metazoa</taxon>
        <taxon>Chordata</taxon>
        <taxon>Craniata</taxon>
        <taxon>Vertebrata</taxon>
        <taxon>Euteleostomi</taxon>
        <taxon>Mammalia</taxon>
        <taxon>Eutheria</taxon>
        <taxon>Euarchontoglires</taxon>
        <taxon>Glires</taxon>
        <taxon>Rodentia</taxon>
        <taxon>Myomorpha</taxon>
        <taxon>Muroidea</taxon>
        <taxon>Cricetidae</taxon>
        <taxon>Cricetinae</taxon>
        <taxon>Cricetulus</taxon>
    </lineage>
</organism>
<sequence length="328" mass="33168">MAVTQATGTLRAAAGSARRGGAERARAAAGPPRARGHGLRCGAVRCGPGRAIDGSAAVSASPRRRRRRRFLLPHLPHVRRRRRGRGARREAESSPASRLPPPRAAAGLTRGAGSSGSKAAAAAAGGRGQRVNSVRFIAPAASGAAPRGLCGAPPRRPEMTSRPAANLLEAAWPAGPALPVSPDPAPVAGGPRGHLVLRSAACARAEGAGAARPALGPAGAAPPRAGAETGTDAGQRQRQRQRGAHSPQAWVQGGRGPVPGARPDTRPPCSAFHAVRGRRGCPGRAAPRVGCSLGLVCASRTRSKVTAPPPPQARGALRGNPSGERRSS</sequence>
<feature type="region of interest" description="Disordered" evidence="1">
    <location>
        <begin position="300"/>
        <end position="328"/>
    </location>
</feature>
<reference evidence="2" key="2">
    <citation type="journal article" date="2020" name="Biotechnol. Bioeng.">
        <title>Chromosome-scale scaffolds for the Chinese hamster reference genome assembly to facilitate the study of the CHO epigenome.</title>
        <authorList>
            <person name="Hilliard W."/>
            <person name="MacDonald M."/>
            <person name="Lee K.H."/>
        </authorList>
    </citation>
    <scope>NUCLEOTIDE SEQUENCE [LARGE SCALE GENOMIC DNA]</scope>
    <source>
        <strain evidence="2">17A/GY</strain>
    </source>
</reference>
<feature type="compositionally biased region" description="Low complexity" evidence="1">
    <location>
        <begin position="208"/>
        <end position="227"/>
    </location>
</feature>
<accession>A0A9J7JIT7</accession>
<reference evidence="3" key="3">
    <citation type="submission" date="2025-08" db="UniProtKB">
        <authorList>
            <consortium name="RefSeq"/>
        </authorList>
    </citation>
    <scope>IDENTIFICATION</scope>
    <source>
        <strain evidence="3">17A/GY</strain>
        <tissue evidence="3">Liver</tissue>
    </source>
</reference>
<dbReference type="KEGG" id="cge:103160266"/>
<proteinExistence type="predicted"/>
<feature type="compositionally biased region" description="Low complexity" evidence="1">
    <location>
        <begin position="104"/>
        <end position="124"/>
    </location>
</feature>
<dbReference type="Proteomes" id="UP001108280">
    <property type="component" value="Chromosome 3"/>
</dbReference>
<evidence type="ECO:0000313" key="3">
    <source>
        <dbReference type="RefSeq" id="XP_027265402.1"/>
    </source>
</evidence>